<evidence type="ECO:0000256" key="1">
    <source>
        <dbReference type="SAM" id="MobiDB-lite"/>
    </source>
</evidence>
<accession>A0ABR3VSG0</accession>
<feature type="region of interest" description="Disordered" evidence="1">
    <location>
        <begin position="46"/>
        <end position="67"/>
    </location>
</feature>
<organism evidence="2 3">
    <name type="scientific">Phialemonium thermophilum</name>
    <dbReference type="NCBI Taxonomy" id="223376"/>
    <lineage>
        <taxon>Eukaryota</taxon>
        <taxon>Fungi</taxon>
        <taxon>Dikarya</taxon>
        <taxon>Ascomycota</taxon>
        <taxon>Pezizomycotina</taxon>
        <taxon>Sordariomycetes</taxon>
        <taxon>Sordariomycetidae</taxon>
        <taxon>Cephalothecales</taxon>
        <taxon>Cephalothecaceae</taxon>
        <taxon>Phialemonium</taxon>
    </lineage>
</organism>
<dbReference type="EMBL" id="JAZHXJ010001600">
    <property type="protein sequence ID" value="KAL1844596.1"/>
    <property type="molecule type" value="Genomic_DNA"/>
</dbReference>
<protein>
    <submittedName>
        <fullName evidence="2">Uncharacterized protein</fullName>
    </submittedName>
</protein>
<sequence length="201" mass="22550">MRRDSGGRATTMFRFRKRHSSHRASGVGCLAFLGCVHAGSHVQLKRHNHGRSVVPSPQVGSGRRQSLHQGRWTVYGTRRVPTPCVILEVPYLSISSNPRGRPCVNPSLTFPTFPAYMRSLSQRERADGNAEGETHPSTRRPFFFLSLSLPHRVARSQGYLSLGEPSSLFSEHLGHNVGIRTKLFFFLNALQTLRLHLKLVL</sequence>
<evidence type="ECO:0000313" key="3">
    <source>
        <dbReference type="Proteomes" id="UP001586593"/>
    </source>
</evidence>
<dbReference type="Proteomes" id="UP001586593">
    <property type="component" value="Unassembled WGS sequence"/>
</dbReference>
<proteinExistence type="predicted"/>
<reference evidence="2 3" key="1">
    <citation type="journal article" date="2024" name="Commun. Biol.">
        <title>Comparative genomic analysis of thermophilic fungi reveals convergent evolutionary adaptations and gene losses.</title>
        <authorList>
            <person name="Steindorff A.S."/>
            <person name="Aguilar-Pontes M.V."/>
            <person name="Robinson A.J."/>
            <person name="Andreopoulos B."/>
            <person name="LaButti K."/>
            <person name="Kuo A."/>
            <person name="Mondo S."/>
            <person name="Riley R."/>
            <person name="Otillar R."/>
            <person name="Haridas S."/>
            <person name="Lipzen A."/>
            <person name="Grimwood J."/>
            <person name="Schmutz J."/>
            <person name="Clum A."/>
            <person name="Reid I.D."/>
            <person name="Moisan M.C."/>
            <person name="Butler G."/>
            <person name="Nguyen T.T.M."/>
            <person name="Dewar K."/>
            <person name="Conant G."/>
            <person name="Drula E."/>
            <person name="Henrissat B."/>
            <person name="Hansel C."/>
            <person name="Singer S."/>
            <person name="Hutchinson M.I."/>
            <person name="de Vries R.P."/>
            <person name="Natvig D.O."/>
            <person name="Powell A.J."/>
            <person name="Tsang A."/>
            <person name="Grigoriev I.V."/>
        </authorList>
    </citation>
    <scope>NUCLEOTIDE SEQUENCE [LARGE SCALE GENOMIC DNA]</scope>
    <source>
        <strain evidence="2 3">ATCC 24622</strain>
    </source>
</reference>
<evidence type="ECO:0000313" key="2">
    <source>
        <dbReference type="EMBL" id="KAL1844596.1"/>
    </source>
</evidence>
<name>A0ABR3VSG0_9PEZI</name>
<comment type="caution">
    <text evidence="2">The sequence shown here is derived from an EMBL/GenBank/DDBJ whole genome shotgun (WGS) entry which is preliminary data.</text>
</comment>
<dbReference type="PROSITE" id="PS51257">
    <property type="entry name" value="PROKAR_LIPOPROTEIN"/>
    <property type="match status" value="1"/>
</dbReference>
<gene>
    <name evidence="2" type="ORF">VTK73DRAFT_2241</name>
</gene>
<keyword evidence="3" id="KW-1185">Reference proteome</keyword>